<organism evidence="2 3">
    <name type="scientific">Dryococelus australis</name>
    <dbReference type="NCBI Taxonomy" id="614101"/>
    <lineage>
        <taxon>Eukaryota</taxon>
        <taxon>Metazoa</taxon>
        <taxon>Ecdysozoa</taxon>
        <taxon>Arthropoda</taxon>
        <taxon>Hexapoda</taxon>
        <taxon>Insecta</taxon>
        <taxon>Pterygota</taxon>
        <taxon>Neoptera</taxon>
        <taxon>Polyneoptera</taxon>
        <taxon>Phasmatodea</taxon>
        <taxon>Verophasmatodea</taxon>
        <taxon>Anareolatae</taxon>
        <taxon>Phasmatidae</taxon>
        <taxon>Eurycanthinae</taxon>
        <taxon>Dryococelus</taxon>
    </lineage>
</organism>
<comment type="caution">
    <text evidence="2">The sequence shown here is derived from an EMBL/GenBank/DDBJ whole genome shotgun (WGS) entry which is preliminary data.</text>
</comment>
<feature type="compositionally biased region" description="Polar residues" evidence="1">
    <location>
        <begin position="283"/>
        <end position="298"/>
    </location>
</feature>
<evidence type="ECO:0000313" key="3">
    <source>
        <dbReference type="Proteomes" id="UP001159363"/>
    </source>
</evidence>
<dbReference type="Proteomes" id="UP001159363">
    <property type="component" value="Chromosome 4"/>
</dbReference>
<name>A0ABQ9HDE6_9NEOP</name>
<evidence type="ECO:0000256" key="1">
    <source>
        <dbReference type="SAM" id="MobiDB-lite"/>
    </source>
</evidence>
<protein>
    <submittedName>
        <fullName evidence="2">Uncharacterized protein</fullName>
    </submittedName>
</protein>
<accession>A0ABQ9HDE6</accession>
<keyword evidence="3" id="KW-1185">Reference proteome</keyword>
<feature type="region of interest" description="Disordered" evidence="1">
    <location>
        <begin position="230"/>
        <end position="298"/>
    </location>
</feature>
<evidence type="ECO:0000313" key="2">
    <source>
        <dbReference type="EMBL" id="KAJ8882299.1"/>
    </source>
</evidence>
<sequence>MTSVLVGVRRTFQINASDNAQASEPGNFVRDDESDEHREVTSGMEFCYCEHQWSEGCDWQAGILESTHSGQWDASSRIPRIHTSPLDSRVGKRYVSRCSYLWLLSLSQLGSLLSSDWLVGSQGVVRLRNSLLKQRLRFPQCQNFLKTLEKREAGQADSMRRCKETDKVNGTLQLQAGHVSGVTTCSVCPDIAREMAPAAAVAINEAVARVLRGEVHPSARRWQTMKMATDNSSPVQSHWCPTPEDSAHAPSTLLSDTAQRNAGLPSRGCSANYYDRPSEPRSCDNTSSFPERSHQVITSSGSKQPVYFASDLQIHVQWAGPQIPEGKLVENISPDDDQINAVRRYTDIKTSEKNNIKECDSQPKEIFRIQSNGTKKKESFRREDYSYLEIPVKLKADKGEDGKENMRIFQVSSENKHKSTALGVPTEHRMEVNDMHKAANHSSLLEALRNQKWEQATTKDLIISASSMGRGIRKKGQSAKKYKHEARFLNDSPKLTASNSRVSGQSAKKYKHEARFLNDSPKLTASNSRVSGQSAKKYKHESYRFVPKILRNKANILPSAYCAMESDHTPSAHSTLMMPQQQGECIVMSFGKGDKAKEIISRSKWNTDASTVSHDVIDEKRTLLTLPQFEINVKSASACLEINYRRNNQTPTQKSSKVLEDTRCSIAGMRNYKDRVSEDLNRHDTKTRTMSTENISNSGEGNCNVTFAGSSTCVRCGKLSVVAIQRRNYIYVHRPIGTTVAERLACSLPTKVKRVQSPAGSPDFRKWESCRTIPLIGGFSRGSPVPPAPSFRHCSILTSITLIGSQDVALKSCPNLFTHSFTA</sequence>
<reference evidence="2 3" key="1">
    <citation type="submission" date="2023-02" db="EMBL/GenBank/DDBJ databases">
        <title>LHISI_Scaffold_Assembly.</title>
        <authorList>
            <person name="Stuart O.P."/>
            <person name="Cleave R."/>
            <person name="Magrath M.J.L."/>
            <person name="Mikheyev A.S."/>
        </authorList>
    </citation>
    <scope>NUCLEOTIDE SEQUENCE [LARGE SCALE GENOMIC DNA]</scope>
    <source>
        <strain evidence="2">Daus_M_001</strain>
        <tissue evidence="2">Leg muscle</tissue>
    </source>
</reference>
<gene>
    <name evidence="2" type="ORF">PR048_014101</name>
</gene>
<proteinExistence type="predicted"/>
<dbReference type="EMBL" id="JARBHB010000005">
    <property type="protein sequence ID" value="KAJ8882299.1"/>
    <property type="molecule type" value="Genomic_DNA"/>
</dbReference>